<reference evidence="1" key="1">
    <citation type="submission" date="2023-08" db="EMBL/GenBank/DDBJ databases">
        <title>Chromosome-level Genome Assembly of mud carp (Cirrhinus molitorella).</title>
        <authorList>
            <person name="Liu H."/>
        </authorList>
    </citation>
    <scope>NUCLEOTIDE SEQUENCE</scope>
    <source>
        <strain evidence="1">Prfri</strain>
        <tissue evidence="1">Muscle</tissue>
    </source>
</reference>
<dbReference type="EMBL" id="JAUYZG010000025">
    <property type="protein sequence ID" value="KAK2867348.1"/>
    <property type="molecule type" value="Genomic_DNA"/>
</dbReference>
<name>A0AA88P8E0_9TELE</name>
<dbReference type="AlphaFoldDB" id="A0AA88P8E0"/>
<organism evidence="1 2">
    <name type="scientific">Cirrhinus molitorella</name>
    <name type="common">mud carp</name>
    <dbReference type="NCBI Taxonomy" id="172907"/>
    <lineage>
        <taxon>Eukaryota</taxon>
        <taxon>Metazoa</taxon>
        <taxon>Chordata</taxon>
        <taxon>Craniata</taxon>
        <taxon>Vertebrata</taxon>
        <taxon>Euteleostomi</taxon>
        <taxon>Actinopterygii</taxon>
        <taxon>Neopterygii</taxon>
        <taxon>Teleostei</taxon>
        <taxon>Ostariophysi</taxon>
        <taxon>Cypriniformes</taxon>
        <taxon>Cyprinidae</taxon>
        <taxon>Labeoninae</taxon>
        <taxon>Labeonini</taxon>
        <taxon>Cirrhinus</taxon>
    </lineage>
</organism>
<gene>
    <name evidence="1" type="ORF">Q8A67_025465</name>
</gene>
<evidence type="ECO:0000313" key="1">
    <source>
        <dbReference type="EMBL" id="KAK2867348.1"/>
    </source>
</evidence>
<comment type="caution">
    <text evidence="1">The sequence shown here is derived from an EMBL/GenBank/DDBJ whole genome shotgun (WGS) entry which is preliminary data.</text>
</comment>
<sequence>MGGFFFSHVRTFSGEEDYDSLAPGVESLSGLQPEIPPPRETQRLLIHSFDLVHIRPAVHIAVCQGQRLDRALQLSLDILLKQRTVRPFVPSGLRSVMVRAG</sequence>
<protein>
    <submittedName>
        <fullName evidence="1">Uncharacterized protein</fullName>
    </submittedName>
</protein>
<proteinExistence type="predicted"/>
<keyword evidence="2" id="KW-1185">Reference proteome</keyword>
<evidence type="ECO:0000313" key="2">
    <source>
        <dbReference type="Proteomes" id="UP001187343"/>
    </source>
</evidence>
<accession>A0AA88P8E0</accession>
<dbReference type="Proteomes" id="UP001187343">
    <property type="component" value="Unassembled WGS sequence"/>
</dbReference>